<feature type="transmembrane region" description="Helical" evidence="1">
    <location>
        <begin position="59"/>
        <end position="91"/>
    </location>
</feature>
<feature type="transmembrane region" description="Helical" evidence="1">
    <location>
        <begin position="111"/>
        <end position="129"/>
    </location>
</feature>
<keyword evidence="1" id="KW-0812">Transmembrane</keyword>
<protein>
    <submittedName>
        <fullName evidence="2">Uncharacterized protein</fullName>
    </submittedName>
</protein>
<dbReference type="AlphaFoldDB" id="A0A7W5E5U4"/>
<keyword evidence="3" id="KW-1185">Reference proteome</keyword>
<keyword evidence="1" id="KW-0472">Membrane</keyword>
<evidence type="ECO:0000313" key="2">
    <source>
        <dbReference type="EMBL" id="MBB3210705.1"/>
    </source>
</evidence>
<keyword evidence="1" id="KW-1133">Transmembrane helix</keyword>
<dbReference type="RefSeq" id="WP_184310189.1">
    <property type="nucleotide sequence ID" value="NZ_JACHXU010000052.1"/>
</dbReference>
<accession>A0A7W5E5U4</accession>
<dbReference type="Proteomes" id="UP000536179">
    <property type="component" value="Unassembled WGS sequence"/>
</dbReference>
<comment type="caution">
    <text evidence="2">The sequence shown here is derived from an EMBL/GenBank/DDBJ whole genome shotgun (WGS) entry which is preliminary data.</text>
</comment>
<proteinExistence type="predicted"/>
<evidence type="ECO:0000313" key="3">
    <source>
        <dbReference type="Proteomes" id="UP000536179"/>
    </source>
</evidence>
<dbReference type="EMBL" id="JACHXU010000052">
    <property type="protein sequence ID" value="MBB3210705.1"/>
    <property type="molecule type" value="Genomic_DNA"/>
</dbReference>
<reference evidence="2 3" key="1">
    <citation type="submission" date="2020-08" db="EMBL/GenBank/DDBJ databases">
        <title>Genomic Encyclopedia of Type Strains, Phase III (KMG-III): the genomes of soil and plant-associated and newly described type strains.</title>
        <authorList>
            <person name="Whitman W."/>
        </authorList>
    </citation>
    <scope>NUCLEOTIDE SEQUENCE [LARGE SCALE GENOMIC DNA]</scope>
    <source>
        <strain evidence="2 3">CECT 8075</strain>
    </source>
</reference>
<evidence type="ECO:0000256" key="1">
    <source>
        <dbReference type="SAM" id="Phobius"/>
    </source>
</evidence>
<name>A0A7W5E5U4_9BACT</name>
<gene>
    <name evidence="2" type="ORF">FHS27_006553</name>
</gene>
<organism evidence="2 3">
    <name type="scientific">Aporhodopirellula rubra</name>
    <dbReference type="NCBI Taxonomy" id="980271"/>
    <lineage>
        <taxon>Bacteria</taxon>
        <taxon>Pseudomonadati</taxon>
        <taxon>Planctomycetota</taxon>
        <taxon>Planctomycetia</taxon>
        <taxon>Pirellulales</taxon>
        <taxon>Pirellulaceae</taxon>
        <taxon>Aporhodopirellula</taxon>
    </lineage>
</organism>
<feature type="transmembrane region" description="Helical" evidence="1">
    <location>
        <begin position="28"/>
        <end position="47"/>
    </location>
</feature>
<sequence length="136" mass="14589">MNRSPRIEKRLAAKRSYHSKPIFRRSRTIEAVLGTACIAALIILKIASQIGLLVGTESIGMAMVALCGATLLAVTICVLFLCVLTLTGPIYKPQLDFSTGDLETYGPIDKLAAFVIASLIVGIVGYIGYRYVVLVG</sequence>